<evidence type="ECO:0000259" key="1">
    <source>
        <dbReference type="Pfam" id="PF01408"/>
    </source>
</evidence>
<dbReference type="SUPFAM" id="SSF55347">
    <property type="entry name" value="Glyceraldehyde-3-phosphate dehydrogenase-like, C-terminal domain"/>
    <property type="match status" value="1"/>
</dbReference>
<keyword evidence="3" id="KW-1185">Reference proteome</keyword>
<name>A0A540VDM5_9CHLR</name>
<dbReference type="GO" id="GO:0000166">
    <property type="term" value="F:nucleotide binding"/>
    <property type="evidence" value="ECO:0007669"/>
    <property type="project" value="InterPro"/>
</dbReference>
<protein>
    <submittedName>
        <fullName evidence="2">Gfo/Idh/MocA family oxidoreductase</fullName>
    </submittedName>
</protein>
<comment type="caution">
    <text evidence="2">The sequence shown here is derived from an EMBL/GenBank/DDBJ whole genome shotgun (WGS) entry which is preliminary data.</text>
</comment>
<dbReference type="InterPro" id="IPR052515">
    <property type="entry name" value="Gfo/Idh/MocA_Oxidoreductase"/>
</dbReference>
<gene>
    <name evidence="2" type="ORF">FKZ61_14595</name>
</gene>
<dbReference type="InterPro" id="IPR036291">
    <property type="entry name" value="NAD(P)-bd_dom_sf"/>
</dbReference>
<dbReference type="PANTHER" id="PTHR43249:SF1">
    <property type="entry name" value="D-GLUCOSIDE 3-DEHYDROGENASE"/>
    <property type="match status" value="1"/>
</dbReference>
<dbReference type="Proteomes" id="UP000317371">
    <property type="component" value="Unassembled WGS sequence"/>
</dbReference>
<dbReference type="InterPro" id="IPR000683">
    <property type="entry name" value="Gfo/Idh/MocA-like_OxRdtase_N"/>
</dbReference>
<dbReference type="OrthoDB" id="9781966at2"/>
<proteinExistence type="predicted"/>
<sequence length="419" mass="46235">MGSSSWSHPQNIHRSSREGNMNREVSLILAGIGGYGHFYLRHLLAGAEQAGVRFQAAADPRPSGSPFLDQLQDRGVEIFPDLTSCLAAHQADLVVIAAPIHFHAELTALSLAHGAHVLCEKPLCATVAEATAMAQAEAQADRFVAVGYQWSFSEAIQALKRDIQEGVLGQPRRFKTCVLWPRGAAYYARNNWAGRIRSQDGRWVLDSPASNATAHYLHNMFYVLGSCRETSAFPAQVEAELYRANPIENYDAAAIRCYTEEGVELLFYAAHSVQRREGPFFQFEFEQAVVRYTDGGTIQATFADGRQKDYGDPFAHDGNKLWQSVDAVRTGEPVACGIAAATPHVYAINGAQLSMPDIVTLPDRLYRQDGDVRWVAGLQDVFRAAYQEACLPAELDSVPWTRSGRPVTLAEIRQRQIPV</sequence>
<accession>A0A540VDM5</accession>
<dbReference type="SUPFAM" id="SSF51735">
    <property type="entry name" value="NAD(P)-binding Rossmann-fold domains"/>
    <property type="match status" value="1"/>
</dbReference>
<reference evidence="2 3" key="1">
    <citation type="submission" date="2019-06" db="EMBL/GenBank/DDBJ databases">
        <title>Genome sequence of Litorilinea aerophila BAA-2444.</title>
        <authorList>
            <person name="Maclea K.S."/>
            <person name="Maurais E.G."/>
            <person name="Iannazzi L.C."/>
        </authorList>
    </citation>
    <scope>NUCLEOTIDE SEQUENCE [LARGE SCALE GENOMIC DNA]</scope>
    <source>
        <strain evidence="2 3">ATCC BAA-2444</strain>
    </source>
</reference>
<dbReference type="AlphaFoldDB" id="A0A540VDM5"/>
<dbReference type="Gene3D" id="3.40.50.720">
    <property type="entry name" value="NAD(P)-binding Rossmann-like Domain"/>
    <property type="match status" value="1"/>
</dbReference>
<dbReference type="Pfam" id="PF01408">
    <property type="entry name" value="GFO_IDH_MocA"/>
    <property type="match status" value="1"/>
</dbReference>
<evidence type="ECO:0000313" key="2">
    <source>
        <dbReference type="EMBL" id="TQE94844.1"/>
    </source>
</evidence>
<dbReference type="EMBL" id="VIGC01000019">
    <property type="protein sequence ID" value="TQE94844.1"/>
    <property type="molecule type" value="Genomic_DNA"/>
</dbReference>
<feature type="domain" description="Gfo/Idh/MocA-like oxidoreductase N-terminal" evidence="1">
    <location>
        <begin position="30"/>
        <end position="148"/>
    </location>
</feature>
<dbReference type="InParanoid" id="A0A540VDM5"/>
<dbReference type="Gene3D" id="3.30.360.10">
    <property type="entry name" value="Dihydrodipicolinate Reductase, domain 2"/>
    <property type="match status" value="1"/>
</dbReference>
<dbReference type="PANTHER" id="PTHR43249">
    <property type="entry name" value="UDP-N-ACETYL-2-AMINO-2-DEOXY-D-GLUCURONATE OXIDASE"/>
    <property type="match status" value="1"/>
</dbReference>
<organism evidence="2 3">
    <name type="scientific">Litorilinea aerophila</name>
    <dbReference type="NCBI Taxonomy" id="1204385"/>
    <lineage>
        <taxon>Bacteria</taxon>
        <taxon>Bacillati</taxon>
        <taxon>Chloroflexota</taxon>
        <taxon>Caldilineae</taxon>
        <taxon>Caldilineales</taxon>
        <taxon>Caldilineaceae</taxon>
        <taxon>Litorilinea</taxon>
    </lineage>
</organism>
<evidence type="ECO:0000313" key="3">
    <source>
        <dbReference type="Proteomes" id="UP000317371"/>
    </source>
</evidence>